<feature type="compositionally biased region" description="Low complexity" evidence="1">
    <location>
        <begin position="1"/>
        <end position="29"/>
    </location>
</feature>
<evidence type="ECO:0000313" key="3">
    <source>
        <dbReference type="Proteomes" id="UP000027222"/>
    </source>
</evidence>
<sequence length="78" mass="8589">MSINSTRQQSSSTTTPSPGLSATSSSSSRTESKNKCKSPGEKPTNVFSDDGSFLDRIRRSKKVWSFDFTLLTRQHALC</sequence>
<dbReference type="EMBL" id="KL142369">
    <property type="protein sequence ID" value="KDR83079.1"/>
    <property type="molecule type" value="Genomic_DNA"/>
</dbReference>
<dbReference type="AlphaFoldDB" id="A0A067TT44"/>
<organism evidence="2 3">
    <name type="scientific">Galerina marginata (strain CBS 339.88)</name>
    <dbReference type="NCBI Taxonomy" id="685588"/>
    <lineage>
        <taxon>Eukaryota</taxon>
        <taxon>Fungi</taxon>
        <taxon>Dikarya</taxon>
        <taxon>Basidiomycota</taxon>
        <taxon>Agaricomycotina</taxon>
        <taxon>Agaricomycetes</taxon>
        <taxon>Agaricomycetidae</taxon>
        <taxon>Agaricales</taxon>
        <taxon>Agaricineae</taxon>
        <taxon>Strophariaceae</taxon>
        <taxon>Galerina</taxon>
    </lineage>
</organism>
<name>A0A067TT44_GALM3</name>
<feature type="compositionally biased region" description="Basic and acidic residues" evidence="1">
    <location>
        <begin position="30"/>
        <end position="40"/>
    </location>
</feature>
<dbReference type="OrthoDB" id="3066330at2759"/>
<reference evidence="3" key="1">
    <citation type="journal article" date="2014" name="Proc. Natl. Acad. Sci. U.S.A.">
        <title>Extensive sampling of basidiomycete genomes demonstrates inadequacy of the white-rot/brown-rot paradigm for wood decay fungi.</title>
        <authorList>
            <person name="Riley R."/>
            <person name="Salamov A.A."/>
            <person name="Brown D.W."/>
            <person name="Nagy L.G."/>
            <person name="Floudas D."/>
            <person name="Held B.W."/>
            <person name="Levasseur A."/>
            <person name="Lombard V."/>
            <person name="Morin E."/>
            <person name="Otillar R."/>
            <person name="Lindquist E.A."/>
            <person name="Sun H."/>
            <person name="LaButti K.M."/>
            <person name="Schmutz J."/>
            <person name="Jabbour D."/>
            <person name="Luo H."/>
            <person name="Baker S.E."/>
            <person name="Pisabarro A.G."/>
            <person name="Walton J.D."/>
            <person name="Blanchette R.A."/>
            <person name="Henrissat B."/>
            <person name="Martin F."/>
            <person name="Cullen D."/>
            <person name="Hibbett D.S."/>
            <person name="Grigoriev I.V."/>
        </authorList>
    </citation>
    <scope>NUCLEOTIDE SEQUENCE [LARGE SCALE GENOMIC DNA]</scope>
    <source>
        <strain evidence="3">CBS 339.88</strain>
    </source>
</reference>
<protein>
    <submittedName>
        <fullName evidence="2">Uncharacterized protein</fullName>
    </submittedName>
</protein>
<accession>A0A067TT44</accession>
<dbReference type="Proteomes" id="UP000027222">
    <property type="component" value="Unassembled WGS sequence"/>
</dbReference>
<evidence type="ECO:0000313" key="2">
    <source>
        <dbReference type="EMBL" id="KDR83079.1"/>
    </source>
</evidence>
<dbReference type="HOGENOM" id="CLU_2622196_0_0_1"/>
<feature type="region of interest" description="Disordered" evidence="1">
    <location>
        <begin position="1"/>
        <end position="52"/>
    </location>
</feature>
<keyword evidence="3" id="KW-1185">Reference proteome</keyword>
<gene>
    <name evidence="2" type="ORF">GALMADRAFT_238890</name>
</gene>
<proteinExistence type="predicted"/>
<evidence type="ECO:0000256" key="1">
    <source>
        <dbReference type="SAM" id="MobiDB-lite"/>
    </source>
</evidence>